<comment type="similarity">
    <text evidence="2">Belongs to the TsaE family.</text>
</comment>
<reference evidence="11" key="1">
    <citation type="submission" date="2010-07" db="EMBL/GenBank/DDBJ databases">
        <authorList>
            <consortium name="CONSOLIDER consortium CSD2007-00005"/>
            <person name="Guazzaroni M.-E."/>
            <person name="Richter M."/>
            <person name="Garcia-Salamanca A."/>
            <person name="Yarza P."/>
            <person name="Ferrer M."/>
        </authorList>
    </citation>
    <scope>NUCLEOTIDE SEQUENCE</scope>
</reference>
<evidence type="ECO:0000256" key="2">
    <source>
        <dbReference type="ARBA" id="ARBA00007599"/>
    </source>
</evidence>
<keyword evidence="9" id="KW-0460">Magnesium</keyword>
<dbReference type="NCBIfam" id="TIGR00150">
    <property type="entry name" value="T6A_YjeE"/>
    <property type="match status" value="1"/>
</dbReference>
<dbReference type="PANTHER" id="PTHR33540:SF2">
    <property type="entry name" value="TRNA THREONYLCARBAMOYLADENOSINE BIOSYNTHESIS PROTEIN TSAE"/>
    <property type="match status" value="1"/>
</dbReference>
<evidence type="ECO:0000256" key="5">
    <source>
        <dbReference type="ARBA" id="ARBA00022694"/>
    </source>
</evidence>
<keyword evidence="5" id="KW-0819">tRNA processing</keyword>
<dbReference type="PANTHER" id="PTHR33540">
    <property type="entry name" value="TRNA THREONYLCARBAMOYLADENOSINE BIOSYNTHESIS PROTEIN TSAE"/>
    <property type="match status" value="1"/>
</dbReference>
<keyword evidence="8" id="KW-0067">ATP-binding</keyword>
<reference evidence="11" key="2">
    <citation type="journal article" date="2011" name="Microb. Ecol.">
        <title>Taxonomic and Functional Metagenomic Profiling of the Microbial Community in the Anoxic Sediment of a Sub-saline Shallow Lake (Laguna de Carrizo, Central Spain).</title>
        <authorList>
            <person name="Ferrer M."/>
            <person name="Guazzaroni M.E."/>
            <person name="Richter M."/>
            <person name="Garcia-Salamanca A."/>
            <person name="Yarza P."/>
            <person name="Suarez-Suarez A."/>
            <person name="Solano J."/>
            <person name="Alcaide M."/>
            <person name="van Dillewijn P."/>
            <person name="Molina-Henares M.A."/>
            <person name="Lopez-Cortes N."/>
            <person name="Al-Ramahi Y."/>
            <person name="Guerrero C."/>
            <person name="Acosta A."/>
            <person name="de Eugenio L.I."/>
            <person name="Martinez V."/>
            <person name="Marques S."/>
            <person name="Rojo F."/>
            <person name="Santero E."/>
            <person name="Genilloud O."/>
            <person name="Perez-Perez J."/>
            <person name="Rossello-Mora R."/>
            <person name="Ramos J.L."/>
        </authorList>
    </citation>
    <scope>NUCLEOTIDE SEQUENCE</scope>
</reference>
<dbReference type="InterPro" id="IPR027417">
    <property type="entry name" value="P-loop_NTPase"/>
</dbReference>
<dbReference type="GO" id="GO:0005524">
    <property type="term" value="F:ATP binding"/>
    <property type="evidence" value="ECO:0007669"/>
    <property type="project" value="UniProtKB-KW"/>
</dbReference>
<keyword evidence="4" id="KW-0963">Cytoplasm</keyword>
<evidence type="ECO:0000256" key="9">
    <source>
        <dbReference type="ARBA" id="ARBA00022842"/>
    </source>
</evidence>
<comment type="caution">
    <text evidence="11">The sequence shown here is derived from an EMBL/GenBank/DDBJ whole genome shotgun (WGS) entry which is preliminary data.</text>
</comment>
<dbReference type="SUPFAM" id="SSF52540">
    <property type="entry name" value="P-loop containing nucleoside triphosphate hydrolases"/>
    <property type="match status" value="1"/>
</dbReference>
<proteinExistence type="inferred from homology"/>
<keyword evidence="6" id="KW-0479">Metal-binding</keyword>
<dbReference type="AlphaFoldDB" id="D9PJ71"/>
<keyword evidence="7" id="KW-0547">Nucleotide-binding</keyword>
<dbReference type="EMBL" id="ADZX01000500">
    <property type="protein sequence ID" value="EFK96384.1"/>
    <property type="molecule type" value="Genomic_DNA"/>
</dbReference>
<evidence type="ECO:0000256" key="10">
    <source>
        <dbReference type="ARBA" id="ARBA00032441"/>
    </source>
</evidence>
<dbReference type="InterPro" id="IPR003442">
    <property type="entry name" value="T6A_TsaE"/>
</dbReference>
<dbReference type="Pfam" id="PF02367">
    <property type="entry name" value="TsaE"/>
    <property type="match status" value="1"/>
</dbReference>
<evidence type="ECO:0000313" key="11">
    <source>
        <dbReference type="EMBL" id="EFK96384.1"/>
    </source>
</evidence>
<dbReference type="Gene3D" id="3.40.50.300">
    <property type="entry name" value="P-loop containing nucleotide triphosphate hydrolases"/>
    <property type="match status" value="1"/>
</dbReference>
<evidence type="ECO:0000256" key="1">
    <source>
        <dbReference type="ARBA" id="ARBA00004496"/>
    </source>
</evidence>
<dbReference type="GO" id="GO:0005737">
    <property type="term" value="C:cytoplasm"/>
    <property type="evidence" value="ECO:0007669"/>
    <property type="project" value="UniProtKB-SubCell"/>
</dbReference>
<dbReference type="GO" id="GO:0002949">
    <property type="term" value="P:tRNA threonylcarbamoyladenosine modification"/>
    <property type="evidence" value="ECO:0007669"/>
    <property type="project" value="InterPro"/>
</dbReference>
<evidence type="ECO:0000256" key="3">
    <source>
        <dbReference type="ARBA" id="ARBA00019010"/>
    </source>
</evidence>
<protein>
    <recommendedName>
        <fullName evidence="3">tRNA threonylcarbamoyladenosine biosynthesis protein TsaE</fullName>
    </recommendedName>
    <alternativeName>
        <fullName evidence="10">t(6)A37 threonylcarbamoyladenosine biosynthesis protein TsaE</fullName>
    </alternativeName>
</protein>
<organism evidence="11">
    <name type="scientific">sediment metagenome</name>
    <dbReference type="NCBI Taxonomy" id="749907"/>
    <lineage>
        <taxon>unclassified sequences</taxon>
        <taxon>metagenomes</taxon>
        <taxon>ecological metagenomes</taxon>
    </lineage>
</organism>
<evidence type="ECO:0000256" key="4">
    <source>
        <dbReference type="ARBA" id="ARBA00022490"/>
    </source>
</evidence>
<name>D9PJ71_9ZZZZ</name>
<dbReference type="GO" id="GO:0046872">
    <property type="term" value="F:metal ion binding"/>
    <property type="evidence" value="ECO:0007669"/>
    <property type="project" value="UniProtKB-KW"/>
</dbReference>
<gene>
    <name evidence="11" type="ORF">LDC_1580</name>
</gene>
<evidence type="ECO:0000256" key="8">
    <source>
        <dbReference type="ARBA" id="ARBA00022840"/>
    </source>
</evidence>
<evidence type="ECO:0000256" key="7">
    <source>
        <dbReference type="ARBA" id="ARBA00022741"/>
    </source>
</evidence>
<evidence type="ECO:0000256" key="6">
    <source>
        <dbReference type="ARBA" id="ARBA00022723"/>
    </source>
</evidence>
<accession>D9PJ71</accession>
<sequence>MMTNINSSLENISDIAKKLKETLPKNCIIFLNGTLASGKTTLTKAIVREFDNLEPVTSPTFSLQNIYSNNLFHYDLYMVNFDEIINLGLYEEFDKAGWHIVEWADDKLKAFLDSAGYNTFNITINILNSNSREYILGA</sequence>
<comment type="subcellular location">
    <subcellularLocation>
        <location evidence="1">Cytoplasm</location>
    </subcellularLocation>
</comment>